<name>S5UBG3_9BACT</name>
<organism evidence="2">
    <name type="scientific">uncultured bacterium esnapd14</name>
    <dbReference type="NCBI Taxonomy" id="1366594"/>
    <lineage>
        <taxon>Bacteria</taxon>
        <taxon>environmental samples</taxon>
    </lineage>
</organism>
<evidence type="ECO:0000313" key="2">
    <source>
        <dbReference type="EMBL" id="AGS49719.1"/>
    </source>
</evidence>
<evidence type="ECO:0000259" key="1">
    <source>
        <dbReference type="PROSITE" id="PS50943"/>
    </source>
</evidence>
<dbReference type="AlphaFoldDB" id="S5UBG3"/>
<sequence length="421" mass="46528">MAARSVRRSGPDPDAVSALDDLAGALDQLRCRAARGTHKTRVSLADLAGRVGIPRSTLHTYVTGRTLPPVEILDRIVIALGASPTEQAGWADAWFRVAAHRHDHQRSIAAVVVEPSGVEAWQIEQICKGATLFSDWQHIYGGWALREAMRAELRRAAQLLDQPCPERLRAKLRRAVARFAHATGFSAFDTGDYDQAQRYFRFGLACAEESGDWHLRAFCLTSMARQAWWLGRADESLTFAEQGLVRADRLTATERAMLCTARARALAAMHRDADAIRAVGQADEHFAHSTPGDDPPWTVFYDRAEHCGDTGVALLDLAFRGQWVDQAHARLTASSTGHLDTRRRSRVLAQIQLAALDMAVGDPYKAVTVGMEALDTAQTIRSDRILEALRKLAHHSVRHTHIPAVSAFRQRLTTARDDQTA</sequence>
<dbReference type="InterPro" id="IPR010982">
    <property type="entry name" value="Lambda_DNA-bd_dom_sf"/>
</dbReference>
<dbReference type="InterPro" id="IPR011990">
    <property type="entry name" value="TPR-like_helical_dom_sf"/>
</dbReference>
<dbReference type="InterPro" id="IPR001387">
    <property type="entry name" value="Cro/C1-type_HTH"/>
</dbReference>
<dbReference type="CDD" id="cd00093">
    <property type="entry name" value="HTH_XRE"/>
    <property type="match status" value="1"/>
</dbReference>
<dbReference type="SUPFAM" id="SSF47413">
    <property type="entry name" value="lambda repressor-like DNA-binding domains"/>
    <property type="match status" value="1"/>
</dbReference>
<dbReference type="Gene3D" id="1.25.40.10">
    <property type="entry name" value="Tetratricopeptide repeat domain"/>
    <property type="match status" value="1"/>
</dbReference>
<protein>
    <recommendedName>
        <fullName evidence="1">HTH cro/C1-type domain-containing protein</fullName>
    </recommendedName>
</protein>
<dbReference type="GO" id="GO:0003677">
    <property type="term" value="F:DNA binding"/>
    <property type="evidence" value="ECO:0007669"/>
    <property type="project" value="InterPro"/>
</dbReference>
<dbReference type="EMBL" id="KF264553">
    <property type="protein sequence ID" value="AGS49719.1"/>
    <property type="molecule type" value="Genomic_DNA"/>
</dbReference>
<accession>S5UBG3</accession>
<dbReference type="Gene3D" id="1.10.260.40">
    <property type="entry name" value="lambda repressor-like DNA-binding domains"/>
    <property type="match status" value="1"/>
</dbReference>
<dbReference type="SMART" id="SM00530">
    <property type="entry name" value="HTH_XRE"/>
    <property type="match status" value="1"/>
</dbReference>
<dbReference type="SUPFAM" id="SSF48452">
    <property type="entry name" value="TPR-like"/>
    <property type="match status" value="1"/>
</dbReference>
<reference evidence="2" key="1">
    <citation type="journal article" date="2013" name="Proc. Natl. Acad. Sci. U.S.A.">
        <title>Mapping gene clusters within arrayed metagenomic libraries to expand the structural diversity of biomedically relevant natural products.</title>
        <authorList>
            <person name="Owen J.G."/>
            <person name="Reddy B.V."/>
            <person name="Ternei M.A."/>
            <person name="Charlop-Powers Z."/>
            <person name="Calle P.Y."/>
            <person name="Kim J.H."/>
            <person name="Brady S.F."/>
        </authorList>
    </citation>
    <scope>NUCLEOTIDE SEQUENCE</scope>
</reference>
<feature type="domain" description="HTH cro/C1-type" evidence="1">
    <location>
        <begin position="43"/>
        <end position="87"/>
    </location>
</feature>
<dbReference type="Pfam" id="PF13560">
    <property type="entry name" value="HTH_31"/>
    <property type="match status" value="1"/>
</dbReference>
<proteinExistence type="predicted"/>
<dbReference type="PROSITE" id="PS50943">
    <property type="entry name" value="HTH_CROC1"/>
    <property type="match status" value="1"/>
</dbReference>